<evidence type="ECO:0000313" key="1">
    <source>
        <dbReference type="EMBL" id="GAI76958.1"/>
    </source>
</evidence>
<feature type="non-terminal residue" evidence="1">
    <location>
        <position position="1"/>
    </location>
</feature>
<accession>X1R8U4</accession>
<name>X1R8U4_9ZZZZ</name>
<protein>
    <submittedName>
        <fullName evidence="1">Uncharacterized protein</fullName>
    </submittedName>
</protein>
<dbReference type="AlphaFoldDB" id="X1R8U4"/>
<comment type="caution">
    <text evidence="1">The sequence shown here is derived from an EMBL/GenBank/DDBJ whole genome shotgun (WGS) entry which is preliminary data.</text>
</comment>
<reference evidence="1" key="1">
    <citation type="journal article" date="2014" name="Front. Microbiol.">
        <title>High frequency of phylogenetically diverse reductive dehalogenase-homologous genes in deep subseafloor sedimentary metagenomes.</title>
        <authorList>
            <person name="Kawai M."/>
            <person name="Futagami T."/>
            <person name="Toyoda A."/>
            <person name="Takaki Y."/>
            <person name="Nishi S."/>
            <person name="Hori S."/>
            <person name="Arai W."/>
            <person name="Tsubouchi T."/>
            <person name="Morono Y."/>
            <person name="Uchiyama I."/>
            <person name="Ito T."/>
            <person name="Fujiyama A."/>
            <person name="Inagaki F."/>
            <person name="Takami H."/>
        </authorList>
    </citation>
    <scope>NUCLEOTIDE SEQUENCE</scope>
    <source>
        <strain evidence="1">Expedition CK06-06</strain>
    </source>
</reference>
<dbReference type="EMBL" id="BARW01010495">
    <property type="protein sequence ID" value="GAI76958.1"/>
    <property type="molecule type" value="Genomic_DNA"/>
</dbReference>
<gene>
    <name evidence="1" type="ORF">S12H4_20637</name>
</gene>
<sequence length="157" mass="19023">ILVYGNGTKYSIHFGGSIDYTYNYLRNWLAYQSYNYFWCEYDIISRVSLSLYNRLWWEFNPNNELYAVTPTMIPRIEFQATKDINLSIYSQLIFSWLNEENNKLNIQSNRIGLLFSWNFRPKSWIYIAFNDFREDVNGQFQLTEQLSALKIKYLLYF</sequence>
<organism evidence="1">
    <name type="scientific">marine sediment metagenome</name>
    <dbReference type="NCBI Taxonomy" id="412755"/>
    <lineage>
        <taxon>unclassified sequences</taxon>
        <taxon>metagenomes</taxon>
        <taxon>ecological metagenomes</taxon>
    </lineage>
</organism>
<proteinExistence type="predicted"/>